<comment type="caution">
    <text evidence="2">The sequence shown here is derived from an EMBL/GenBank/DDBJ whole genome shotgun (WGS) entry which is preliminary data.</text>
</comment>
<sequence>MEDAESEPKISRLISEHDRLAVLCRLLVIDRLDALDEILESGKLSDCAAKNSSDSDLLVERNLMDSYLRKLGGMALVNSVSSSSPRFRRSSTPSLVAKPPVTAANTNGSSAHVNGSLRANGVPPIPSPSIPETPCVKPAAPACPSPISCTGGNSEPQTSVDTRSHLASSWSGGLQQLQRDVTPDDDRAPMCSVPAHGECRPTRCEVSEPPPSPMTTDLLFEFWNNAIKEVGKNESTLSSESACEGKASAESQHFPNLPRQLNSTEFTFTMDTDLQDSHESETDSFQIPKRRATFLLDTDGEDLCGSKVHSEAISTNSPEAVEHGANENGWSPLFNHLTASAKSPTNSAAAASNEVRRPDFPNKSAQLTYGNVASGDNGATFSNAFSAATPFRSSPSSTSIPTQVGWASMLGTPSAHSSTTPSSLGQISTSSADSNSRKRSSYNHSYFMEDSGCFSQNSVPAATDMADALFTTFDPSDFSELMDTTESSMNWPVDV</sequence>
<evidence type="ECO:0000256" key="1">
    <source>
        <dbReference type="SAM" id="MobiDB-lite"/>
    </source>
</evidence>
<name>A0AAV2TI29_CALDB</name>
<feature type="compositionally biased region" description="Low complexity" evidence="1">
    <location>
        <begin position="83"/>
        <end position="94"/>
    </location>
</feature>
<dbReference type="AlphaFoldDB" id="A0AAV2TI29"/>
<feature type="region of interest" description="Disordered" evidence="1">
    <location>
        <begin position="192"/>
        <end position="212"/>
    </location>
</feature>
<dbReference type="EMBL" id="CAXLJL010000334">
    <property type="protein sequence ID" value="CAL5136536.1"/>
    <property type="molecule type" value="Genomic_DNA"/>
</dbReference>
<gene>
    <name evidence="2" type="ORF">CDAUBV1_LOCUS10674</name>
</gene>
<protein>
    <submittedName>
        <fullName evidence="2">Uncharacterized protein</fullName>
    </submittedName>
</protein>
<accession>A0AAV2TI29</accession>
<dbReference type="Proteomes" id="UP001497525">
    <property type="component" value="Unassembled WGS sequence"/>
</dbReference>
<feature type="region of interest" description="Disordered" evidence="1">
    <location>
        <begin position="83"/>
        <end position="110"/>
    </location>
</feature>
<feature type="compositionally biased region" description="Polar residues" evidence="1">
    <location>
        <begin position="341"/>
        <end position="350"/>
    </location>
</feature>
<evidence type="ECO:0000313" key="3">
    <source>
        <dbReference type="Proteomes" id="UP001497525"/>
    </source>
</evidence>
<organism evidence="2 3">
    <name type="scientific">Calicophoron daubneyi</name>
    <name type="common">Rumen fluke</name>
    <name type="synonym">Paramphistomum daubneyi</name>
    <dbReference type="NCBI Taxonomy" id="300641"/>
    <lineage>
        <taxon>Eukaryota</taxon>
        <taxon>Metazoa</taxon>
        <taxon>Spiralia</taxon>
        <taxon>Lophotrochozoa</taxon>
        <taxon>Platyhelminthes</taxon>
        <taxon>Trematoda</taxon>
        <taxon>Digenea</taxon>
        <taxon>Plagiorchiida</taxon>
        <taxon>Pronocephalata</taxon>
        <taxon>Paramphistomoidea</taxon>
        <taxon>Paramphistomidae</taxon>
        <taxon>Calicophoron</taxon>
    </lineage>
</organism>
<reference evidence="2" key="1">
    <citation type="submission" date="2024-06" db="EMBL/GenBank/DDBJ databases">
        <authorList>
            <person name="Liu X."/>
            <person name="Lenzi L."/>
            <person name="Haldenby T S."/>
            <person name="Uol C."/>
        </authorList>
    </citation>
    <scope>NUCLEOTIDE SEQUENCE</scope>
</reference>
<feature type="compositionally biased region" description="Basic and acidic residues" evidence="1">
    <location>
        <begin position="197"/>
        <end position="206"/>
    </location>
</feature>
<proteinExistence type="predicted"/>
<feature type="region of interest" description="Disordered" evidence="1">
    <location>
        <begin position="341"/>
        <end position="368"/>
    </location>
</feature>
<evidence type="ECO:0000313" key="2">
    <source>
        <dbReference type="EMBL" id="CAL5136536.1"/>
    </source>
</evidence>
<feature type="region of interest" description="Disordered" evidence="1">
    <location>
        <begin position="411"/>
        <end position="439"/>
    </location>
</feature>
<feature type="compositionally biased region" description="Low complexity" evidence="1">
    <location>
        <begin position="412"/>
        <end position="434"/>
    </location>
</feature>